<dbReference type="AlphaFoldDB" id="A0A3S5B647"/>
<comment type="caution">
    <text evidence="1">The sequence shown here is derived from an EMBL/GenBank/DDBJ whole genome shotgun (WGS) entry which is preliminary data.</text>
</comment>
<name>A0A3S5B647_9PLAT</name>
<proteinExistence type="predicted"/>
<dbReference type="Proteomes" id="UP000784294">
    <property type="component" value="Unassembled WGS sequence"/>
</dbReference>
<gene>
    <name evidence="1" type="ORF">PXEA_LOCUS28248</name>
</gene>
<organism evidence="1 2">
    <name type="scientific">Protopolystoma xenopodis</name>
    <dbReference type="NCBI Taxonomy" id="117903"/>
    <lineage>
        <taxon>Eukaryota</taxon>
        <taxon>Metazoa</taxon>
        <taxon>Spiralia</taxon>
        <taxon>Lophotrochozoa</taxon>
        <taxon>Platyhelminthes</taxon>
        <taxon>Monogenea</taxon>
        <taxon>Polyopisthocotylea</taxon>
        <taxon>Polystomatidea</taxon>
        <taxon>Polystomatidae</taxon>
        <taxon>Protopolystoma</taxon>
    </lineage>
</organism>
<protein>
    <submittedName>
        <fullName evidence="1">Uncharacterized protein</fullName>
    </submittedName>
</protein>
<evidence type="ECO:0000313" key="2">
    <source>
        <dbReference type="Proteomes" id="UP000784294"/>
    </source>
</evidence>
<reference evidence="1" key="1">
    <citation type="submission" date="2018-11" db="EMBL/GenBank/DDBJ databases">
        <authorList>
            <consortium name="Pathogen Informatics"/>
        </authorList>
    </citation>
    <scope>NUCLEOTIDE SEQUENCE</scope>
</reference>
<keyword evidence="2" id="KW-1185">Reference proteome</keyword>
<accession>A0A3S5B647</accession>
<sequence length="75" mass="8805">MTSTASLSSEYLWFCSGRQSGPEDGRAPQPDWHFGRRKVIYTPSTGEWRPALILEFIPDRPSMRMARMQSHRHRR</sequence>
<evidence type="ECO:0000313" key="1">
    <source>
        <dbReference type="EMBL" id="VEL34808.1"/>
    </source>
</evidence>
<dbReference type="EMBL" id="CAAALY010248443">
    <property type="protein sequence ID" value="VEL34808.1"/>
    <property type="molecule type" value="Genomic_DNA"/>
</dbReference>